<keyword evidence="1" id="KW-0812">Transmembrane</keyword>
<dbReference type="AlphaFoldDB" id="G0U2H9"/>
<sequence length="104" mass="11459">MHALSLSSSSCIYPLQTVRFLPDTFATLFLYSPVTHYISFLFSSPHSGVKVLSVLGGVLVWFSSLLTFPRLPRSRIASPPTLVLLSPTCVLLYSPGLLKSVTWE</sequence>
<dbReference type="EMBL" id="HE573025">
    <property type="protein sequence ID" value="CCC50482.1"/>
    <property type="molecule type" value="Genomic_DNA"/>
</dbReference>
<gene>
    <name evidence="2" type="ORF">TVY486_0903030</name>
</gene>
<feature type="transmembrane region" description="Helical" evidence="1">
    <location>
        <begin position="48"/>
        <end position="68"/>
    </location>
</feature>
<reference evidence="2" key="1">
    <citation type="journal article" date="2012" name="Proc. Natl. Acad. Sci. U.S.A.">
        <title>Antigenic diversity is generated by distinct evolutionary mechanisms in African trypanosome species.</title>
        <authorList>
            <person name="Jackson A.P."/>
            <person name="Berry A."/>
            <person name="Aslett M."/>
            <person name="Allison H.C."/>
            <person name="Burton P."/>
            <person name="Vavrova-Anderson J."/>
            <person name="Brown R."/>
            <person name="Browne H."/>
            <person name="Corton N."/>
            <person name="Hauser H."/>
            <person name="Gamble J."/>
            <person name="Gilderthorp R."/>
            <person name="Marcello L."/>
            <person name="McQuillan J."/>
            <person name="Otto T.D."/>
            <person name="Quail M.A."/>
            <person name="Sanders M.J."/>
            <person name="van Tonder A."/>
            <person name="Ginger M.L."/>
            <person name="Field M.C."/>
            <person name="Barry J.D."/>
            <person name="Hertz-Fowler C."/>
            <person name="Berriman M."/>
        </authorList>
    </citation>
    <scope>NUCLEOTIDE SEQUENCE</scope>
    <source>
        <strain evidence="2">Y486</strain>
    </source>
</reference>
<name>G0U2H9_TRYVY</name>
<organism evidence="2">
    <name type="scientific">Trypanosoma vivax (strain Y486)</name>
    <dbReference type="NCBI Taxonomy" id="1055687"/>
    <lineage>
        <taxon>Eukaryota</taxon>
        <taxon>Discoba</taxon>
        <taxon>Euglenozoa</taxon>
        <taxon>Kinetoplastea</taxon>
        <taxon>Metakinetoplastina</taxon>
        <taxon>Trypanosomatida</taxon>
        <taxon>Trypanosomatidae</taxon>
        <taxon>Trypanosoma</taxon>
        <taxon>Duttonella</taxon>
    </lineage>
</organism>
<dbReference type="VEuPathDB" id="TriTrypDB:TvY486_0903030"/>
<evidence type="ECO:0000256" key="1">
    <source>
        <dbReference type="SAM" id="Phobius"/>
    </source>
</evidence>
<feature type="transmembrane region" description="Helical" evidence="1">
    <location>
        <begin position="20"/>
        <end position="42"/>
    </location>
</feature>
<feature type="transmembrane region" description="Helical" evidence="1">
    <location>
        <begin position="80"/>
        <end position="98"/>
    </location>
</feature>
<accession>G0U2H9</accession>
<keyword evidence="1" id="KW-0472">Membrane</keyword>
<protein>
    <submittedName>
        <fullName evidence="2">Uncharacterized protein</fullName>
    </submittedName>
</protein>
<proteinExistence type="predicted"/>
<evidence type="ECO:0000313" key="2">
    <source>
        <dbReference type="EMBL" id="CCC50482.1"/>
    </source>
</evidence>
<keyword evidence="1" id="KW-1133">Transmembrane helix</keyword>